<keyword evidence="3" id="KW-1185">Reference proteome</keyword>
<sequence>MQLRDIYQSTIVDNALNQQHQKPLTEPDVLRKTLFNSSCGDRITVSGKISQHKLNQISFKATGCIISRASANMMGNLCIKQDLSKIDSLVTDFSKLMTGEPIKNPKSLGEAQALQSISELPTRIKCAMLPWKAIYQLINQNEVK</sequence>
<dbReference type="EMBL" id="CP034726">
    <property type="protein sequence ID" value="QBP18102.1"/>
    <property type="molecule type" value="Genomic_DNA"/>
</dbReference>
<dbReference type="Proteomes" id="UP000294321">
    <property type="component" value="Chromosome"/>
</dbReference>
<dbReference type="InterPro" id="IPR002871">
    <property type="entry name" value="NIF_FeS_clus_asmbl_NifU_N"/>
</dbReference>
<dbReference type="Pfam" id="PF01592">
    <property type="entry name" value="NifU_N"/>
    <property type="match status" value="1"/>
</dbReference>
<protein>
    <submittedName>
        <fullName evidence="2">SUF system NifU family Fe-S cluster assembly protein</fullName>
    </submittedName>
</protein>
<dbReference type="AlphaFoldDB" id="A0A4P6ZL01"/>
<proteinExistence type="predicted"/>
<dbReference type="NCBIfam" id="TIGR01994">
    <property type="entry name" value="SUF_scaf_2"/>
    <property type="match status" value="1"/>
</dbReference>
<accession>A0A4P6ZL01</accession>
<dbReference type="OrthoDB" id="9804157at2"/>
<dbReference type="SUPFAM" id="SSF82649">
    <property type="entry name" value="SufE/NifU"/>
    <property type="match status" value="1"/>
</dbReference>
<dbReference type="RefSeq" id="WP_133441659.1">
    <property type="nucleotide sequence ID" value="NZ_CP034726.1"/>
</dbReference>
<evidence type="ECO:0000313" key="2">
    <source>
        <dbReference type="EMBL" id="QBP18102.1"/>
    </source>
</evidence>
<reference evidence="3" key="1">
    <citation type="submission" date="2018-12" db="EMBL/GenBank/DDBJ databases">
        <title>A new species of lactobacillus.</title>
        <authorList>
            <person name="Jian Y."/>
            <person name="Xin L."/>
            <person name="Hong Z.J."/>
            <person name="Ming L.Z."/>
            <person name="Hong X.Z."/>
        </authorList>
    </citation>
    <scope>NUCLEOTIDE SEQUENCE [LARGE SCALE GENOMIC DNA]</scope>
    <source>
        <strain evidence="3">HSLZ-75</strain>
    </source>
</reference>
<organism evidence="2 3">
    <name type="scientific">Acetilactobacillus jinshanensis</name>
    <dbReference type="NCBI Taxonomy" id="1720083"/>
    <lineage>
        <taxon>Bacteria</taxon>
        <taxon>Bacillati</taxon>
        <taxon>Bacillota</taxon>
        <taxon>Bacilli</taxon>
        <taxon>Lactobacillales</taxon>
        <taxon>Lactobacillaceae</taxon>
        <taxon>Acetilactobacillus</taxon>
    </lineage>
</organism>
<dbReference type="KEGG" id="lji:ELX58_02855"/>
<evidence type="ECO:0000313" key="3">
    <source>
        <dbReference type="Proteomes" id="UP000294321"/>
    </source>
</evidence>
<dbReference type="GO" id="GO:0005506">
    <property type="term" value="F:iron ion binding"/>
    <property type="evidence" value="ECO:0007669"/>
    <property type="project" value="InterPro"/>
</dbReference>
<feature type="domain" description="NIF system FeS cluster assembly NifU N-terminal" evidence="1">
    <location>
        <begin position="7"/>
        <end position="126"/>
    </location>
</feature>
<name>A0A4P6ZL01_9LACO</name>
<dbReference type="GO" id="GO:0016226">
    <property type="term" value="P:iron-sulfur cluster assembly"/>
    <property type="evidence" value="ECO:0007669"/>
    <property type="project" value="InterPro"/>
</dbReference>
<dbReference type="Gene3D" id="3.90.1010.10">
    <property type="match status" value="1"/>
</dbReference>
<gene>
    <name evidence="2" type="ORF">ELX58_02855</name>
</gene>
<dbReference type="CDD" id="cd06664">
    <property type="entry name" value="IscU_like"/>
    <property type="match status" value="1"/>
</dbReference>
<dbReference type="GO" id="GO:0051536">
    <property type="term" value="F:iron-sulfur cluster binding"/>
    <property type="evidence" value="ECO:0007669"/>
    <property type="project" value="InterPro"/>
</dbReference>
<evidence type="ECO:0000259" key="1">
    <source>
        <dbReference type="Pfam" id="PF01592"/>
    </source>
</evidence>